<gene>
    <name evidence="2" type="ORF">DPMN_056025</name>
</gene>
<dbReference type="InterPro" id="IPR028103">
    <property type="entry name" value="Spatacsin"/>
</dbReference>
<feature type="compositionally biased region" description="Acidic residues" evidence="1">
    <location>
        <begin position="1429"/>
        <end position="1440"/>
    </location>
</feature>
<dbReference type="GO" id="GO:0007268">
    <property type="term" value="P:chemical synaptic transmission"/>
    <property type="evidence" value="ECO:0007669"/>
    <property type="project" value="TreeGrafter"/>
</dbReference>
<dbReference type="PANTHER" id="PTHR13650">
    <property type="entry name" value="SPATACSIN"/>
    <property type="match status" value="1"/>
</dbReference>
<organism evidence="2 3">
    <name type="scientific">Dreissena polymorpha</name>
    <name type="common">Zebra mussel</name>
    <name type="synonym">Mytilus polymorpha</name>
    <dbReference type="NCBI Taxonomy" id="45954"/>
    <lineage>
        <taxon>Eukaryota</taxon>
        <taxon>Metazoa</taxon>
        <taxon>Spiralia</taxon>
        <taxon>Lophotrochozoa</taxon>
        <taxon>Mollusca</taxon>
        <taxon>Bivalvia</taxon>
        <taxon>Autobranchia</taxon>
        <taxon>Heteroconchia</taxon>
        <taxon>Euheterodonta</taxon>
        <taxon>Imparidentia</taxon>
        <taxon>Neoheterodontei</taxon>
        <taxon>Myida</taxon>
        <taxon>Dreissenoidea</taxon>
        <taxon>Dreissenidae</taxon>
        <taxon>Dreissena</taxon>
    </lineage>
</organism>
<feature type="compositionally biased region" description="Basic and acidic residues" evidence="1">
    <location>
        <begin position="1396"/>
        <end position="1415"/>
    </location>
</feature>
<dbReference type="GO" id="GO:0005737">
    <property type="term" value="C:cytoplasm"/>
    <property type="evidence" value="ECO:0007669"/>
    <property type="project" value="TreeGrafter"/>
</dbReference>
<name>A0A9D4HR50_DREPO</name>
<dbReference type="GO" id="GO:0030425">
    <property type="term" value="C:dendrite"/>
    <property type="evidence" value="ECO:0007669"/>
    <property type="project" value="TreeGrafter"/>
</dbReference>
<dbReference type="EMBL" id="JAIWYP010000012">
    <property type="protein sequence ID" value="KAH3730047.1"/>
    <property type="molecule type" value="Genomic_DNA"/>
</dbReference>
<comment type="caution">
    <text evidence="2">The sequence shown here is derived from an EMBL/GenBank/DDBJ whole genome shotgun (WGS) entry which is preliminary data.</text>
</comment>
<dbReference type="GO" id="GO:0007409">
    <property type="term" value="P:axonogenesis"/>
    <property type="evidence" value="ECO:0007669"/>
    <property type="project" value="TreeGrafter"/>
</dbReference>
<feature type="compositionally biased region" description="Polar residues" evidence="1">
    <location>
        <begin position="565"/>
        <end position="583"/>
    </location>
</feature>
<proteinExistence type="predicted"/>
<protein>
    <recommendedName>
        <fullName evidence="4">Spatacsin</fullName>
    </recommendedName>
</protein>
<evidence type="ECO:0000256" key="1">
    <source>
        <dbReference type="SAM" id="MobiDB-lite"/>
    </source>
</evidence>
<feature type="region of interest" description="Disordered" evidence="1">
    <location>
        <begin position="1394"/>
        <end position="1457"/>
    </location>
</feature>
<dbReference type="GO" id="GO:0048489">
    <property type="term" value="P:synaptic vesicle transport"/>
    <property type="evidence" value="ECO:0007669"/>
    <property type="project" value="TreeGrafter"/>
</dbReference>
<feature type="compositionally biased region" description="Acidic residues" evidence="1">
    <location>
        <begin position="1448"/>
        <end position="1457"/>
    </location>
</feature>
<evidence type="ECO:0008006" key="4">
    <source>
        <dbReference type="Google" id="ProtNLM"/>
    </source>
</evidence>
<keyword evidence="3" id="KW-1185">Reference proteome</keyword>
<feature type="region of interest" description="Disordered" evidence="1">
    <location>
        <begin position="562"/>
        <end position="583"/>
    </location>
</feature>
<accession>A0A9D4HR50</accession>
<dbReference type="GO" id="GO:0008088">
    <property type="term" value="P:axo-dendritic transport"/>
    <property type="evidence" value="ECO:0007669"/>
    <property type="project" value="TreeGrafter"/>
</dbReference>
<reference evidence="2" key="1">
    <citation type="journal article" date="2019" name="bioRxiv">
        <title>The Genome of the Zebra Mussel, Dreissena polymorpha: A Resource for Invasive Species Research.</title>
        <authorList>
            <person name="McCartney M.A."/>
            <person name="Auch B."/>
            <person name="Kono T."/>
            <person name="Mallez S."/>
            <person name="Zhang Y."/>
            <person name="Obille A."/>
            <person name="Becker A."/>
            <person name="Abrahante J.E."/>
            <person name="Garbe J."/>
            <person name="Badalamenti J.P."/>
            <person name="Herman A."/>
            <person name="Mangelson H."/>
            <person name="Liachko I."/>
            <person name="Sullivan S."/>
            <person name="Sone E.D."/>
            <person name="Koren S."/>
            <person name="Silverstein K.A.T."/>
            <person name="Beckman K.B."/>
            <person name="Gohl D.M."/>
        </authorList>
    </citation>
    <scope>NUCLEOTIDE SEQUENCE</scope>
    <source>
        <strain evidence="2">Duluth1</strain>
        <tissue evidence="2">Whole animal</tissue>
    </source>
</reference>
<dbReference type="Proteomes" id="UP000828390">
    <property type="component" value="Unassembled WGS sequence"/>
</dbReference>
<dbReference type="GO" id="GO:0045202">
    <property type="term" value="C:synapse"/>
    <property type="evidence" value="ECO:0007669"/>
    <property type="project" value="TreeGrafter"/>
</dbReference>
<sequence>MERSIETDGTLLLERICNRANQSNHWEIHHVQSFTTVNPENRASNESYDWCGFAVTSDHVFDTYTFEKDELKCFHQNIDILQLVKETLNDTKLQTVTVVHFTGNSLLLVVNNTHLIQLVKRDNVFHGVWSMALPPIGAESLRIVTDKVFILDSTAKSIFCRSLKDEADSFTVDLSQLEFDFISIQTWCISQQCNQVAFVLQNSDVILLDLHSFCTHFPPLYNQNSKTSTIHSGQRQTSFMQTSHYGDLPWMNKLQNLHTKFDKKEIKATTRKTFRGKHGERNKTVKMLKTSGFKSEVNKDHDLVAGKRWLTFLEAPSLVRGYSAEDMNLTEKTLSIVFAYNDVHCICCCSLDTEHKWTHVRLQPHELAVLSRQPNVPHLVLTQSHISTVFMDAAMNQEQFVSELMTYGGAALADAVCQLNAWGRCSLPMHTLEMALKHRQLDTVTYFLDSKQKYFSSNNSIAENSPHEALQFGHMDSLIQLEPALHVLLQSARSTMGDKHSQIFGKQVLDVTMEFLYSLLLDGISVFEHADSEEMQRDIRQATDKVVEHIDSFRNCMRAMEESSRSAGQSESMSIASNSTTTSVPVLSRGDEVINGNALGHDVEDGVEVSEEIMSQFQLWNRMDTEMVIEDGIMKNKIPYLQQYLLQSEQSKRADFSDICSTGIALALNYIKHQRIDKAKELISKLGMNVTKQLWEMALHTLDMPVCIFITEELMKGGQLNEEQISMFNFLKDLNQLYPCRNFEEQKALHKHIKDCETRETHRLKALIQQDGRFDFVSTCENLSKEVLEEKGEPAPYNEVLLAWTQHWEPATREAIKLDVLLHRPGSQLDSFGQHIVWQYLLSRNMVDVIIAWIQNSFQGKQKQSYTDQGNHGHQNATIEAEWPVSHLQPLTEDFVNNTELCTMALRDTIRHAFARHGIFTTEAWSSFPIMLQEINKLGGPLQVPHPLARCDPKKIQEFHVAIVIHCIERNLPYFLWNYCSLHSLQLDFLYEVCENKSASWLPLFLAFYGITTAEGQVRKTMYESSLINASSIWGEDTSSVGELLKGDHPLAALATLMYSPHKLQQVTFVTQQLEAFDGLSSETVERLIKAYPKLHVSLFPARGGSSPLSDVTVYELLQGNAPFDPSKLFGWQTTNNCRGEDASKEMPYFSLSALVASHGYEEQLRYNYYLKQGRPSFAFVTFLAEEFKNGGPAISNKRLAIAIGTSLWIGLRHFNNAQVATACVAFQELLGHDSLLLRTYIHAGNEILAYRHNAVTGTLEQRREQLKKNEQEVVELLQGCIQHGSSAATEAKLALEAAILASITKDRLHLCSFEAAERWVLAVMFCGLLQLPYPTEFLETCAQTNQWLPFIWFAQLHQYPKEQLSNMLHKFRSHHLQEHLRYVLANADLRSSTTDSEKQVTTRQRSDFAGKEMRSGLYARIGIKPQESEESSSSDEDSGPEMVASDTGEDEDTGKI</sequence>
<evidence type="ECO:0000313" key="2">
    <source>
        <dbReference type="EMBL" id="KAH3730047.1"/>
    </source>
</evidence>
<dbReference type="GO" id="GO:0030424">
    <property type="term" value="C:axon"/>
    <property type="evidence" value="ECO:0007669"/>
    <property type="project" value="TreeGrafter"/>
</dbReference>
<dbReference type="PANTHER" id="PTHR13650:SF0">
    <property type="entry name" value="SPATACSIN"/>
    <property type="match status" value="1"/>
</dbReference>
<reference evidence="2" key="2">
    <citation type="submission" date="2020-11" db="EMBL/GenBank/DDBJ databases">
        <authorList>
            <person name="McCartney M.A."/>
            <person name="Auch B."/>
            <person name="Kono T."/>
            <person name="Mallez S."/>
            <person name="Becker A."/>
            <person name="Gohl D.M."/>
            <person name="Silverstein K.A.T."/>
            <person name="Koren S."/>
            <person name="Bechman K.B."/>
            <person name="Herman A."/>
            <person name="Abrahante J.E."/>
            <person name="Garbe J."/>
        </authorList>
    </citation>
    <scope>NUCLEOTIDE SEQUENCE</scope>
    <source>
        <strain evidence="2">Duluth1</strain>
        <tissue evidence="2">Whole animal</tissue>
    </source>
</reference>
<evidence type="ECO:0000313" key="3">
    <source>
        <dbReference type="Proteomes" id="UP000828390"/>
    </source>
</evidence>